<evidence type="ECO:0000256" key="1">
    <source>
        <dbReference type="ARBA" id="ARBA00008791"/>
    </source>
</evidence>
<comment type="caution">
    <text evidence="3">The sequence shown here is derived from an EMBL/GenBank/DDBJ whole genome shotgun (WGS) entry which is preliminary data.</text>
</comment>
<evidence type="ECO:0000313" key="4">
    <source>
        <dbReference type="Proteomes" id="UP001205337"/>
    </source>
</evidence>
<feature type="domain" description="UspA" evidence="2">
    <location>
        <begin position="147"/>
        <end position="269"/>
    </location>
</feature>
<dbReference type="EMBL" id="JANTHX010000005">
    <property type="protein sequence ID" value="MCS0499105.1"/>
    <property type="molecule type" value="Genomic_DNA"/>
</dbReference>
<comment type="similarity">
    <text evidence="1">Belongs to the universal stress protein A family.</text>
</comment>
<name>A0ABT1ZEK9_9MICO</name>
<dbReference type="PANTHER" id="PTHR46268">
    <property type="entry name" value="STRESS RESPONSE PROTEIN NHAX"/>
    <property type="match status" value="1"/>
</dbReference>
<accession>A0ABT1ZEK9</accession>
<proteinExistence type="inferred from homology"/>
<sequence>MTGTARYVVAVDGSAPSEAALAWAARHARRDGAPLLLVHVVDPEQNMSGLEELDAVESAGEGLLREAAARVRTARPGLEVATELLSGVPVWSVADLATGEDTLVVGTGKTGYVSGRMLGSRSVQFALAARCTVAVVPAVDPRFREGVVAGIDRVETAAELGRRAAREAADRGMRLTLIHAVPSEAVHAARGDAESPLVIAADAARGIEGVLEIRSRLSTRPPAEALLDASRGAALLVVGPGWIGDVRSPLGTTLHAVLLNANAPVLVVRP</sequence>
<dbReference type="Pfam" id="PF00582">
    <property type="entry name" value="Usp"/>
    <property type="match status" value="2"/>
</dbReference>
<reference evidence="3 4" key="1">
    <citation type="submission" date="2022-08" db="EMBL/GenBank/DDBJ databases">
        <authorList>
            <person name="Li F."/>
        </authorList>
    </citation>
    <scope>NUCLEOTIDE SEQUENCE [LARGE SCALE GENOMIC DNA]</scope>
    <source>
        <strain evidence="3 4">10F1B-8-1</strain>
    </source>
</reference>
<keyword evidence="4" id="KW-1185">Reference proteome</keyword>
<dbReference type="PRINTS" id="PR01438">
    <property type="entry name" value="UNVRSLSTRESS"/>
</dbReference>
<gene>
    <name evidence="3" type="ORF">NUH29_06015</name>
</gene>
<organism evidence="3 4">
    <name type="scientific">Protaetiibacter mangrovi</name>
    <dbReference type="NCBI Taxonomy" id="2970926"/>
    <lineage>
        <taxon>Bacteria</taxon>
        <taxon>Bacillati</taxon>
        <taxon>Actinomycetota</taxon>
        <taxon>Actinomycetes</taxon>
        <taxon>Micrococcales</taxon>
        <taxon>Microbacteriaceae</taxon>
        <taxon>Protaetiibacter</taxon>
    </lineage>
</organism>
<dbReference type="InterPro" id="IPR006016">
    <property type="entry name" value="UspA"/>
</dbReference>
<dbReference type="InterPro" id="IPR006015">
    <property type="entry name" value="Universal_stress_UspA"/>
</dbReference>
<protein>
    <submittedName>
        <fullName evidence="3">Universal stress protein</fullName>
    </submittedName>
</protein>
<dbReference type="Proteomes" id="UP001205337">
    <property type="component" value="Unassembled WGS sequence"/>
</dbReference>
<evidence type="ECO:0000259" key="2">
    <source>
        <dbReference type="Pfam" id="PF00582"/>
    </source>
</evidence>
<dbReference type="SUPFAM" id="SSF52402">
    <property type="entry name" value="Adenine nucleotide alpha hydrolases-like"/>
    <property type="match status" value="2"/>
</dbReference>
<dbReference type="Gene3D" id="3.40.50.620">
    <property type="entry name" value="HUPs"/>
    <property type="match status" value="2"/>
</dbReference>
<evidence type="ECO:0000313" key="3">
    <source>
        <dbReference type="EMBL" id="MCS0499105.1"/>
    </source>
</evidence>
<dbReference type="RefSeq" id="WP_258798125.1">
    <property type="nucleotide sequence ID" value="NZ_JANTHX010000005.1"/>
</dbReference>
<feature type="domain" description="UspA" evidence="2">
    <location>
        <begin position="8"/>
        <end position="137"/>
    </location>
</feature>
<dbReference type="InterPro" id="IPR014729">
    <property type="entry name" value="Rossmann-like_a/b/a_fold"/>
</dbReference>
<dbReference type="CDD" id="cd00293">
    <property type="entry name" value="USP-like"/>
    <property type="match status" value="1"/>
</dbReference>
<dbReference type="PANTHER" id="PTHR46268:SF6">
    <property type="entry name" value="UNIVERSAL STRESS PROTEIN UP12"/>
    <property type="match status" value="1"/>
</dbReference>